<evidence type="ECO:0000313" key="3">
    <source>
        <dbReference type="Proteomes" id="UP001501196"/>
    </source>
</evidence>
<dbReference type="EMBL" id="BAAAPW010000007">
    <property type="protein sequence ID" value="GAA2044461.1"/>
    <property type="molecule type" value="Genomic_DNA"/>
</dbReference>
<protein>
    <submittedName>
        <fullName evidence="2">MarR family winged helix-turn-helix transcriptional regulator</fullName>
    </submittedName>
</protein>
<reference evidence="3" key="1">
    <citation type="journal article" date="2019" name="Int. J. Syst. Evol. Microbiol.">
        <title>The Global Catalogue of Microorganisms (GCM) 10K type strain sequencing project: providing services to taxonomists for standard genome sequencing and annotation.</title>
        <authorList>
            <consortium name="The Broad Institute Genomics Platform"/>
            <consortium name="The Broad Institute Genome Sequencing Center for Infectious Disease"/>
            <person name="Wu L."/>
            <person name="Ma J."/>
        </authorList>
    </citation>
    <scope>NUCLEOTIDE SEQUENCE [LARGE SCALE GENOMIC DNA]</scope>
    <source>
        <strain evidence="3">JCM 15672</strain>
    </source>
</reference>
<feature type="domain" description="HTH marR-type" evidence="1">
    <location>
        <begin position="11"/>
        <end position="146"/>
    </location>
</feature>
<name>A0ABP5GH49_9MICO</name>
<dbReference type="SMART" id="SM00347">
    <property type="entry name" value="HTH_MARR"/>
    <property type="match status" value="1"/>
</dbReference>
<dbReference type="PANTHER" id="PTHR33164">
    <property type="entry name" value="TRANSCRIPTIONAL REGULATOR, MARR FAMILY"/>
    <property type="match status" value="1"/>
</dbReference>
<dbReference type="PANTHER" id="PTHR33164:SF43">
    <property type="entry name" value="HTH-TYPE TRANSCRIPTIONAL REPRESSOR YETL"/>
    <property type="match status" value="1"/>
</dbReference>
<evidence type="ECO:0000313" key="2">
    <source>
        <dbReference type="EMBL" id="GAA2044461.1"/>
    </source>
</evidence>
<accession>A0ABP5GH49</accession>
<dbReference type="SUPFAM" id="SSF46785">
    <property type="entry name" value="Winged helix' DNA-binding domain"/>
    <property type="match status" value="1"/>
</dbReference>
<keyword evidence="3" id="KW-1185">Reference proteome</keyword>
<dbReference type="InterPro" id="IPR036390">
    <property type="entry name" value="WH_DNA-bd_sf"/>
</dbReference>
<dbReference type="Gene3D" id="1.10.10.10">
    <property type="entry name" value="Winged helix-like DNA-binding domain superfamily/Winged helix DNA-binding domain"/>
    <property type="match status" value="1"/>
</dbReference>
<dbReference type="InterPro" id="IPR036388">
    <property type="entry name" value="WH-like_DNA-bd_sf"/>
</dbReference>
<proteinExistence type="predicted"/>
<evidence type="ECO:0000259" key="1">
    <source>
        <dbReference type="PROSITE" id="PS50995"/>
    </source>
</evidence>
<comment type="caution">
    <text evidence="2">The sequence shown here is derived from an EMBL/GenBank/DDBJ whole genome shotgun (WGS) entry which is preliminary data.</text>
</comment>
<organism evidence="2 3">
    <name type="scientific">Agromyces tropicus</name>
    <dbReference type="NCBI Taxonomy" id="555371"/>
    <lineage>
        <taxon>Bacteria</taxon>
        <taxon>Bacillati</taxon>
        <taxon>Actinomycetota</taxon>
        <taxon>Actinomycetes</taxon>
        <taxon>Micrococcales</taxon>
        <taxon>Microbacteriaceae</taxon>
        <taxon>Agromyces</taxon>
    </lineage>
</organism>
<dbReference type="PROSITE" id="PS50995">
    <property type="entry name" value="HTH_MARR_2"/>
    <property type="match status" value="1"/>
</dbReference>
<dbReference type="Proteomes" id="UP001501196">
    <property type="component" value="Unassembled WGS sequence"/>
</dbReference>
<dbReference type="PRINTS" id="PR00598">
    <property type="entry name" value="HTHMARR"/>
</dbReference>
<sequence>MSYGGSMPSDAERAWEALLRTHARLVPIFDREVQRGTGLPLTWYDVLLELNSAGGRMTMGQLAERVVLSRTRVSRLVDELARAGLVAREANPDDGRSAFAVITDDGRRRFREAAPIYLDAIDRELGGPLSRDELRALTEMLEKLAGARAAHRD</sequence>
<gene>
    <name evidence="2" type="ORF">GCM10009819_34280</name>
</gene>
<dbReference type="InterPro" id="IPR000835">
    <property type="entry name" value="HTH_MarR-typ"/>
</dbReference>
<dbReference type="InterPro" id="IPR039422">
    <property type="entry name" value="MarR/SlyA-like"/>
</dbReference>
<dbReference type="Pfam" id="PF12802">
    <property type="entry name" value="MarR_2"/>
    <property type="match status" value="1"/>
</dbReference>